<comment type="caution">
    <text evidence="1">The sequence shown here is derived from an EMBL/GenBank/DDBJ whole genome shotgun (WGS) entry which is preliminary data.</text>
</comment>
<sequence>MNHYKTIIYRKVPTVNYINDIPMSERININISIKLRRVTNTTRIKCHKKILGTSIKERFDSINDRNNFGHWDIKTVVGKKGKSKTSLLTLTELSKPMLKWLFLIFG</sequence>
<evidence type="ECO:0000313" key="1">
    <source>
        <dbReference type="EMBL" id="OHW61975.1"/>
    </source>
</evidence>
<name>A0A1S1V6B6_9FIRM</name>
<dbReference type="EMBL" id="MKIE01000006">
    <property type="protein sequence ID" value="OHW61975.1"/>
    <property type="molecule type" value="Genomic_DNA"/>
</dbReference>
<proteinExistence type="predicted"/>
<evidence type="ECO:0000313" key="2">
    <source>
        <dbReference type="Proteomes" id="UP000180254"/>
    </source>
</evidence>
<gene>
    <name evidence="1" type="ORF">EUAN_17390</name>
</gene>
<keyword evidence="2" id="KW-1185">Reference proteome</keyword>
<dbReference type="AlphaFoldDB" id="A0A1S1V6B6"/>
<accession>A0A1S1V6B6</accession>
<dbReference type="STRING" id="39480.EUAN_17390"/>
<reference evidence="1 2" key="1">
    <citation type="submission" date="2016-09" db="EMBL/GenBank/DDBJ databases">
        <title>Genome sequence of Eubacterium angustum.</title>
        <authorList>
            <person name="Poehlein A."/>
            <person name="Daniel R."/>
        </authorList>
    </citation>
    <scope>NUCLEOTIDE SEQUENCE [LARGE SCALE GENOMIC DNA]</scope>
    <source>
        <strain evidence="1 2">DSM 1989</strain>
    </source>
</reference>
<dbReference type="Proteomes" id="UP000180254">
    <property type="component" value="Unassembled WGS sequence"/>
</dbReference>
<protein>
    <submittedName>
        <fullName evidence="1">Uncharacterized protein</fullName>
    </submittedName>
</protein>
<organism evidence="1 2">
    <name type="scientific">Andreesenia angusta</name>
    <dbReference type="NCBI Taxonomy" id="39480"/>
    <lineage>
        <taxon>Bacteria</taxon>
        <taxon>Bacillati</taxon>
        <taxon>Bacillota</taxon>
        <taxon>Tissierellia</taxon>
        <taxon>Tissierellales</taxon>
        <taxon>Gottschalkiaceae</taxon>
        <taxon>Andreesenia</taxon>
    </lineage>
</organism>